<dbReference type="Proteomes" id="UP000826656">
    <property type="component" value="Unassembled WGS sequence"/>
</dbReference>
<feature type="domain" description="DUF4283" evidence="2">
    <location>
        <begin position="145"/>
        <end position="203"/>
    </location>
</feature>
<evidence type="ECO:0000259" key="2">
    <source>
        <dbReference type="Pfam" id="PF14111"/>
    </source>
</evidence>
<evidence type="ECO:0000313" key="4">
    <source>
        <dbReference type="Proteomes" id="UP000826656"/>
    </source>
</evidence>
<proteinExistence type="predicted"/>
<protein>
    <recommendedName>
        <fullName evidence="2">DUF4283 domain-containing protein</fullName>
    </recommendedName>
</protein>
<feature type="region of interest" description="Disordered" evidence="1">
    <location>
        <begin position="1"/>
        <end position="57"/>
    </location>
</feature>
<dbReference type="Pfam" id="PF14111">
    <property type="entry name" value="DUF4283"/>
    <property type="match status" value="1"/>
</dbReference>
<dbReference type="EMBL" id="JAIVGD010000028">
    <property type="protein sequence ID" value="KAH0738204.1"/>
    <property type="molecule type" value="Genomic_DNA"/>
</dbReference>
<accession>A0ABQ7TU03</accession>
<feature type="compositionally biased region" description="Low complexity" evidence="1">
    <location>
        <begin position="31"/>
        <end position="43"/>
    </location>
</feature>
<reference evidence="3 4" key="1">
    <citation type="journal article" date="2021" name="bioRxiv">
        <title>Chromosome-scale and haplotype-resolved genome assembly of a tetraploid potato cultivar.</title>
        <authorList>
            <person name="Sun H."/>
            <person name="Jiao W.-B."/>
            <person name="Krause K."/>
            <person name="Campoy J.A."/>
            <person name="Goel M."/>
            <person name="Folz-Donahue K."/>
            <person name="Kukat C."/>
            <person name="Huettel B."/>
            <person name="Schneeberger K."/>
        </authorList>
    </citation>
    <scope>NUCLEOTIDE SEQUENCE [LARGE SCALE GENOMIC DNA]</scope>
    <source>
        <strain evidence="3">SolTubOtavaFocal</strain>
        <tissue evidence="3">Leaves</tissue>
    </source>
</reference>
<comment type="caution">
    <text evidence="3">The sequence shown here is derived from an EMBL/GenBank/DDBJ whole genome shotgun (WGS) entry which is preliminary data.</text>
</comment>
<dbReference type="PANTHER" id="PTHR33233:SF17">
    <property type="entry name" value="DUF4283 DOMAIN-CONTAINING PROTEIN"/>
    <property type="match status" value="1"/>
</dbReference>
<evidence type="ECO:0000256" key="1">
    <source>
        <dbReference type="SAM" id="MobiDB-lite"/>
    </source>
</evidence>
<organism evidence="3 4">
    <name type="scientific">Solanum tuberosum</name>
    <name type="common">Potato</name>
    <dbReference type="NCBI Taxonomy" id="4113"/>
    <lineage>
        <taxon>Eukaryota</taxon>
        <taxon>Viridiplantae</taxon>
        <taxon>Streptophyta</taxon>
        <taxon>Embryophyta</taxon>
        <taxon>Tracheophyta</taxon>
        <taxon>Spermatophyta</taxon>
        <taxon>Magnoliopsida</taxon>
        <taxon>eudicotyledons</taxon>
        <taxon>Gunneridae</taxon>
        <taxon>Pentapetalae</taxon>
        <taxon>asterids</taxon>
        <taxon>lamiids</taxon>
        <taxon>Solanales</taxon>
        <taxon>Solanaceae</taxon>
        <taxon>Solanoideae</taxon>
        <taxon>Solaneae</taxon>
        <taxon>Solanum</taxon>
    </lineage>
</organism>
<name>A0ABQ7TU03_SOLTU</name>
<gene>
    <name evidence="3" type="ORF">KY290_036909</name>
</gene>
<dbReference type="PANTHER" id="PTHR33233">
    <property type="entry name" value="ENDONUCLEASE/EXONUCLEASE/PHOSPHATASE"/>
    <property type="match status" value="1"/>
</dbReference>
<evidence type="ECO:0000313" key="3">
    <source>
        <dbReference type="EMBL" id="KAH0738204.1"/>
    </source>
</evidence>
<sequence length="229" mass="25895">MGRRAQIPTQKVAEAQESMKQMNHLQKRKGNQGNQGTEGNQVGISQNLTSGEGSAKANEIVSSPKSILKEWNEAIYSPNMSARKSWANEMESENEVRRKPSIWDNFDITKTSNAGFKLNFVSPITQGQIPVCEIDLEDITSEIDYWKNAVVCYVLGAHPPFAVLNGYIRRQWGKFGINNVSMLKNGIVLVRFDTLEGKNEVFDESTNWTHLGLYFDRISVLKCIFYLNI</sequence>
<dbReference type="InterPro" id="IPR025558">
    <property type="entry name" value="DUF4283"/>
</dbReference>
<keyword evidence="4" id="KW-1185">Reference proteome</keyword>